<feature type="transmembrane region" description="Helical" evidence="6">
    <location>
        <begin position="156"/>
        <end position="177"/>
    </location>
</feature>
<feature type="transmembrane region" description="Helical" evidence="6">
    <location>
        <begin position="100"/>
        <end position="119"/>
    </location>
</feature>
<dbReference type="PROSITE" id="PS51257">
    <property type="entry name" value="PROKAR_LIPOPROTEIN"/>
    <property type="match status" value="1"/>
</dbReference>
<dbReference type="PANTHER" id="PTHR20855">
    <property type="entry name" value="ADIPOR/PROGESTIN RECEPTOR-RELATED"/>
    <property type="match status" value="1"/>
</dbReference>
<evidence type="ECO:0000256" key="1">
    <source>
        <dbReference type="ARBA" id="ARBA00004141"/>
    </source>
</evidence>
<organism evidence="7">
    <name type="scientific">Candidatus Actinomarina minuta</name>
    <dbReference type="NCBI Taxonomy" id="1389454"/>
    <lineage>
        <taxon>Bacteria</taxon>
        <taxon>Bacillati</taxon>
        <taxon>Actinomycetota</taxon>
        <taxon>Actinomycetes</taxon>
        <taxon>Candidatus Actinomarinidae</taxon>
        <taxon>Candidatus Actinomarinales</taxon>
        <taxon>Candidatus Actinomarineae</taxon>
        <taxon>Candidatus Actinomarinaceae</taxon>
        <taxon>Candidatus Actinomarina</taxon>
    </lineage>
</organism>
<keyword evidence="3 6" id="KW-1133">Transmembrane helix</keyword>
<keyword evidence="5" id="KW-0862">Zinc</keyword>
<dbReference type="InterPro" id="IPR004254">
    <property type="entry name" value="AdipoR/HlyIII-related"/>
</dbReference>
<keyword evidence="4 6" id="KW-0472">Membrane</keyword>
<comment type="subcellular location">
    <subcellularLocation>
        <location evidence="1">Membrane</location>
        <topology evidence="1">Multi-pass membrane protein</topology>
    </subcellularLocation>
</comment>
<evidence type="ECO:0000256" key="3">
    <source>
        <dbReference type="ARBA" id="ARBA00022989"/>
    </source>
</evidence>
<evidence type="ECO:0000256" key="4">
    <source>
        <dbReference type="ARBA" id="ARBA00023136"/>
    </source>
</evidence>
<evidence type="ECO:0000313" key="7">
    <source>
        <dbReference type="EMBL" id="AGQ18904.1"/>
    </source>
</evidence>
<dbReference type="AlphaFoldDB" id="S5DJL3"/>
<dbReference type="PANTHER" id="PTHR20855:SF3">
    <property type="entry name" value="LD03007P"/>
    <property type="match status" value="1"/>
</dbReference>
<dbReference type="GO" id="GO:0046872">
    <property type="term" value="F:metal ion binding"/>
    <property type="evidence" value="ECO:0007669"/>
    <property type="project" value="UniProtKB-KW"/>
</dbReference>
<keyword evidence="2 6" id="KW-0812">Transmembrane</keyword>
<sequence>METIKPLLRGTFHQAMFFIALGACPLLIIKSRTATEYVSTGIYSAAVMMMFGFSALYHKFNWSTFTKKIMRKLDHVGIFVMIAGTTTPFALVLLPWPDGLILLALIWCVALVGTVQIVYFPNINNYINIAVYVSMSLVILPYLLRMFDLFTVTNSVLMIVGIALYIIGAVGFGLQFPKLAPKIFGYHEVWHSFVSVAAVLHFIVVYSII</sequence>
<keyword evidence="5" id="KW-0479">Metal-binding</keyword>
<feature type="binding site" evidence="5">
    <location>
        <position position="58"/>
    </location>
    <ligand>
        <name>Zn(2+)</name>
        <dbReference type="ChEBI" id="CHEBI:29105"/>
    </ligand>
</feature>
<dbReference type="Pfam" id="PF03006">
    <property type="entry name" value="HlyIII"/>
    <property type="match status" value="1"/>
</dbReference>
<proteinExistence type="predicted"/>
<protein>
    <submittedName>
        <fullName evidence="7">Putative membrane protein</fullName>
    </submittedName>
</protein>
<evidence type="ECO:0000256" key="6">
    <source>
        <dbReference type="SAM" id="Phobius"/>
    </source>
</evidence>
<feature type="transmembrane region" description="Helical" evidence="6">
    <location>
        <begin position="37"/>
        <end position="56"/>
    </location>
</feature>
<dbReference type="GO" id="GO:0016020">
    <property type="term" value="C:membrane"/>
    <property type="evidence" value="ECO:0007669"/>
    <property type="project" value="UniProtKB-SubCell"/>
</dbReference>
<evidence type="ECO:0000256" key="5">
    <source>
        <dbReference type="PIRSR" id="PIRSR604254-1"/>
    </source>
</evidence>
<dbReference type="EMBL" id="KC811115">
    <property type="protein sequence ID" value="AGQ18904.1"/>
    <property type="molecule type" value="Genomic_DNA"/>
</dbReference>
<feature type="transmembrane region" description="Helical" evidence="6">
    <location>
        <begin position="126"/>
        <end position="144"/>
    </location>
</feature>
<reference evidence="7" key="1">
    <citation type="journal article" date="2013" name="Sci. Rep.">
        <title>Metagenomics uncovers a new group of low GC and ultra-small marine Actinobacteria.</title>
        <authorList>
            <person name="Ghai R."/>
            <person name="Mizuno C.M."/>
            <person name="Picazo A."/>
            <person name="Camacho A."/>
            <person name="Rodriguez-Valera F."/>
        </authorList>
    </citation>
    <scope>NUCLEOTIDE SEQUENCE</scope>
</reference>
<feature type="binding site" evidence="5">
    <location>
        <position position="187"/>
    </location>
    <ligand>
        <name>Zn(2+)</name>
        <dbReference type="ChEBI" id="CHEBI:29105"/>
    </ligand>
</feature>
<feature type="transmembrane region" description="Helical" evidence="6">
    <location>
        <begin position="76"/>
        <end position="94"/>
    </location>
</feature>
<feature type="binding site" evidence="5">
    <location>
        <position position="191"/>
    </location>
    <ligand>
        <name>Zn(2+)</name>
        <dbReference type="ChEBI" id="CHEBI:29105"/>
    </ligand>
</feature>
<accession>S5DJL3</accession>
<feature type="transmembrane region" description="Helical" evidence="6">
    <location>
        <begin position="189"/>
        <end position="208"/>
    </location>
</feature>
<name>S5DJL3_9ACTN</name>
<evidence type="ECO:0000256" key="2">
    <source>
        <dbReference type="ARBA" id="ARBA00022692"/>
    </source>
</evidence>
<feature type="transmembrane region" description="Helical" evidence="6">
    <location>
        <begin position="12"/>
        <end position="31"/>
    </location>
</feature>